<proteinExistence type="predicted"/>
<keyword evidence="4" id="KW-1185">Reference proteome</keyword>
<feature type="region of interest" description="Disordered" evidence="1">
    <location>
        <begin position="176"/>
        <end position="208"/>
    </location>
</feature>
<dbReference type="InterPro" id="IPR057678">
    <property type="entry name" value="DUF7918"/>
</dbReference>
<comment type="caution">
    <text evidence="3">The sequence shown here is derived from an EMBL/GenBank/DDBJ whole genome shotgun (WGS) entry which is preliminary data.</text>
</comment>
<dbReference type="Pfam" id="PF25534">
    <property type="entry name" value="DUF7918"/>
    <property type="match status" value="2"/>
</dbReference>
<dbReference type="PANTHER" id="PTHR36223">
    <property type="entry name" value="BETA-LACTAMASE-TYPE TRANSPEPTIDASE FOLD DOMAIN CONTAINING PROTEIN"/>
    <property type="match status" value="1"/>
</dbReference>
<feature type="domain" description="DUF7918" evidence="2">
    <location>
        <begin position="9"/>
        <end position="74"/>
    </location>
</feature>
<feature type="region of interest" description="Disordered" evidence="1">
    <location>
        <begin position="71"/>
        <end position="90"/>
    </location>
</feature>
<gene>
    <name evidence="3" type="ORF">SLS59_007428</name>
</gene>
<feature type="compositionally biased region" description="Polar residues" evidence="1">
    <location>
        <begin position="185"/>
        <end position="195"/>
    </location>
</feature>
<organism evidence="3 4">
    <name type="scientific">Nothophoma quercina</name>
    <dbReference type="NCBI Taxonomy" id="749835"/>
    <lineage>
        <taxon>Eukaryota</taxon>
        <taxon>Fungi</taxon>
        <taxon>Dikarya</taxon>
        <taxon>Ascomycota</taxon>
        <taxon>Pezizomycotina</taxon>
        <taxon>Dothideomycetes</taxon>
        <taxon>Pleosporomycetidae</taxon>
        <taxon>Pleosporales</taxon>
        <taxon>Pleosporineae</taxon>
        <taxon>Didymellaceae</taxon>
        <taxon>Nothophoma</taxon>
    </lineage>
</organism>
<accession>A0ABR3QZ07</accession>
<evidence type="ECO:0000313" key="4">
    <source>
        <dbReference type="Proteomes" id="UP001521222"/>
    </source>
</evidence>
<evidence type="ECO:0000313" key="3">
    <source>
        <dbReference type="EMBL" id="KAL1597398.1"/>
    </source>
</evidence>
<dbReference type="Proteomes" id="UP001521222">
    <property type="component" value="Unassembled WGS sequence"/>
</dbReference>
<feature type="domain" description="DUF7918" evidence="2">
    <location>
        <begin position="88"/>
        <end position="148"/>
    </location>
</feature>
<dbReference type="PANTHER" id="PTHR36223:SF1">
    <property type="entry name" value="TRANSCRIPTION ELONGATION FACTOR EAF N-TERMINAL DOMAIN-CONTAINING PROTEIN"/>
    <property type="match status" value="1"/>
</dbReference>
<sequence length="350" mass="39105">MAVLDAYPGLTAEVTVNKKPLVEYDHEEEASPTTVTKYIEACSGAEFVIKTKFSEPFPLVNGVEISTTVDGNRGPRWAEHEDPDAPLPRRQLPTVGAISEKALKGGARSHQAILSDPTVKKASTGPGKTYDYVDREPFGIIRFQYRSLGQSLKALREFLLTIRKAALKALRVISDEEPDQETETQRQAEPSTGMSGSRLPWSSKPTRKKVRTMKLETRMRDLKQEEEVQGGVKRERSAAEDDYASSEEISIVETRRCKRRPTEREPSYSDALFRSRCSLVEGDIGRINLELTKGLESLCTIEVVFQGIRNVRDGGKPSQLKIMTGADVVPEKALEREAKTHAATYRRPEL</sequence>
<evidence type="ECO:0000259" key="2">
    <source>
        <dbReference type="Pfam" id="PF25534"/>
    </source>
</evidence>
<dbReference type="EMBL" id="JAKIXB020000026">
    <property type="protein sequence ID" value="KAL1597398.1"/>
    <property type="molecule type" value="Genomic_DNA"/>
</dbReference>
<evidence type="ECO:0000256" key="1">
    <source>
        <dbReference type="SAM" id="MobiDB-lite"/>
    </source>
</evidence>
<reference evidence="3 4" key="1">
    <citation type="submission" date="2024-02" db="EMBL/GenBank/DDBJ databases">
        <title>De novo assembly and annotation of 12 fungi associated with fruit tree decline syndrome in Ontario, Canada.</title>
        <authorList>
            <person name="Sulman M."/>
            <person name="Ellouze W."/>
            <person name="Ilyukhin E."/>
        </authorList>
    </citation>
    <scope>NUCLEOTIDE SEQUENCE [LARGE SCALE GENOMIC DNA]</scope>
    <source>
        <strain evidence="3 4">M97-236</strain>
    </source>
</reference>
<protein>
    <recommendedName>
        <fullName evidence="2">DUF7918 domain-containing protein</fullName>
    </recommendedName>
</protein>
<name>A0ABR3QZ07_9PLEO</name>